<reference evidence="2 3" key="1">
    <citation type="submission" date="2019-07" db="EMBL/GenBank/DDBJ databases">
        <title>Comparative genomics of three clinical Ureaplasma species: analysis of their core genomes and virulence factors.</title>
        <authorList>
            <person name="Yang T."/>
            <person name="Zhang Y."/>
            <person name="Li X."/>
            <person name="Kong Y."/>
            <person name="Yu H."/>
            <person name="Ruan Z."/>
            <person name="Xie X."/>
            <person name="Zhang J."/>
        </authorList>
    </citation>
    <scope>NUCLEOTIDE SEQUENCE [LARGE SCALE GENOMIC DNA]</scope>
    <source>
        <strain evidence="2 3">132</strain>
    </source>
</reference>
<feature type="transmembrane region" description="Helical" evidence="1">
    <location>
        <begin position="68"/>
        <end position="94"/>
    </location>
</feature>
<keyword evidence="1" id="KW-1133">Transmembrane helix</keyword>
<organism evidence="2 3">
    <name type="scientific">Ureaplasma urealyticum</name>
    <name type="common">Ureaplasma urealyticum biotype 2</name>
    <dbReference type="NCBI Taxonomy" id="2130"/>
    <lineage>
        <taxon>Bacteria</taxon>
        <taxon>Bacillati</taxon>
        <taxon>Mycoplasmatota</taxon>
        <taxon>Mycoplasmoidales</taxon>
        <taxon>Mycoplasmoidaceae</taxon>
        <taxon>Ureaplasma</taxon>
    </lineage>
</organism>
<dbReference type="Proteomes" id="UP000318231">
    <property type="component" value="Chromosome"/>
</dbReference>
<sequence length="150" mass="18203">MKEYINRRILWLWILTTLWTIFLICSFFIKIGETSFVFFGKESEYTDKATLWDWMISKFPKLGSTKKWQLFLVVLFAYIICGCVDFFAISPFFWRFTTEGKNWHLKTRIEQDKLKSEWKAINEQKRSIKKAQNDLYKQNKESILNDEQQK</sequence>
<protein>
    <submittedName>
        <fullName evidence="2">Uncharacterized protein</fullName>
    </submittedName>
</protein>
<dbReference type="AlphaFoldDB" id="A0AAP9D7H9"/>
<evidence type="ECO:0000313" key="2">
    <source>
        <dbReference type="EMBL" id="QDI64950.1"/>
    </source>
</evidence>
<dbReference type="EMBL" id="CP041200">
    <property type="protein sequence ID" value="QDI64950.1"/>
    <property type="molecule type" value="Genomic_DNA"/>
</dbReference>
<feature type="transmembrane region" description="Helical" evidence="1">
    <location>
        <begin position="9"/>
        <end position="29"/>
    </location>
</feature>
<evidence type="ECO:0000256" key="1">
    <source>
        <dbReference type="SAM" id="Phobius"/>
    </source>
</evidence>
<gene>
    <name evidence="2" type="ORF">FJM05_01940</name>
</gene>
<evidence type="ECO:0000313" key="3">
    <source>
        <dbReference type="Proteomes" id="UP000318231"/>
    </source>
</evidence>
<proteinExistence type="predicted"/>
<dbReference type="RefSeq" id="WP_004026694.1">
    <property type="nucleotide sequence ID" value="NZ_CP041200.1"/>
</dbReference>
<name>A0AAP9D7H9_UREUR</name>
<keyword evidence="1" id="KW-0472">Membrane</keyword>
<keyword evidence="1" id="KW-0812">Transmembrane</keyword>
<accession>A0AAP9D7H9</accession>